<accession>Q72VW8</accession>
<dbReference type="EMBL" id="AE016823">
    <property type="protein sequence ID" value="AAS68806.1"/>
    <property type="molecule type" value="Genomic_DNA"/>
</dbReference>
<reference evidence="1 2" key="1">
    <citation type="journal article" date="2004" name="J. Bacteriol.">
        <title>Comparative genomics of two Leptospira interrogans serovars reveals novel insights into physiology and pathogenesis.</title>
        <authorList>
            <person name="Nascimento A.L."/>
            <person name="Ko A.I."/>
            <person name="Martins E.A."/>
            <person name="Monteiro-Vitorello C.B."/>
            <person name="Ho P.L."/>
            <person name="Haake D.A."/>
            <person name="Verjovski-Almeida S."/>
            <person name="Hartskeerl R.A."/>
            <person name="Marques M.V."/>
            <person name="Oliveira M.C."/>
            <person name="Menck C.F."/>
            <person name="Leite L.C."/>
            <person name="Carrer H."/>
            <person name="Coutinho L.L."/>
            <person name="Degrave W.M."/>
            <person name="Dellagostin O.A."/>
            <person name="El-Dorry H."/>
            <person name="Ferro E.S."/>
            <person name="Ferro M.I."/>
            <person name="Furlan L.R."/>
            <person name="Gamberini M."/>
            <person name="Giglioti E.A."/>
            <person name="Goes-Neto A."/>
            <person name="Goldman G.H."/>
            <person name="Goldman M.H."/>
            <person name="Harakava R."/>
            <person name="Jeronimo S.M."/>
            <person name="Junqueira-De-Azevedo I.L."/>
            <person name="Kimura E.T."/>
            <person name="Kuramae E.E."/>
            <person name="Lemos E.G."/>
            <person name="Lemos M.V."/>
            <person name="Marino C.L."/>
            <person name="Nunes L.R."/>
            <person name="De Oliveira R.C."/>
            <person name="Pereira G.G."/>
            <person name="Reis M.S."/>
            <person name="Schriefer A."/>
            <person name="Siqueira W.J."/>
            <person name="Sommer P."/>
            <person name="Tsai S.M."/>
            <person name="Simpson A.J."/>
            <person name="Ferro J.A."/>
            <person name="Camargo L.E."/>
            <person name="Kitajima J.P."/>
            <person name="Setubal J.C."/>
            <person name="Van Sluys M.A."/>
        </authorList>
    </citation>
    <scope>NUCLEOTIDE SEQUENCE [LARGE SCALE GENOMIC DNA]</scope>
    <source>
        <strain evidence="1 2">Fiocruz L1-130</strain>
    </source>
</reference>
<sequence>MYIMNPLISSIPALKEAFEKLPQPYQNIDDDFIARNKDVIDMIKSHFADKGGLHVLDAGEGRKIICRVPNKTQVDETLEKARKEKQTDVAQRLTGQCCLYPSFEVVNGWAQDSPGIFIPISNKLIELTATTQEVTAKKL</sequence>
<name>Q72VW8_LEPIC</name>
<evidence type="ECO:0000313" key="1">
    <source>
        <dbReference type="EMBL" id="AAS68806.1"/>
    </source>
</evidence>
<dbReference type="NCBIfam" id="NF047505">
    <property type="entry name" value="LIC_10177_fam"/>
    <property type="match status" value="1"/>
</dbReference>
<organism evidence="1 2">
    <name type="scientific">Leptospira interrogans serogroup Icterohaemorrhagiae serovar copenhageni (strain Fiocruz L1-130)</name>
    <dbReference type="NCBI Taxonomy" id="267671"/>
    <lineage>
        <taxon>Bacteria</taxon>
        <taxon>Pseudomonadati</taxon>
        <taxon>Spirochaetota</taxon>
        <taxon>Spirochaetia</taxon>
        <taxon>Leptospirales</taxon>
        <taxon>Leptospiraceae</taxon>
        <taxon>Leptospira</taxon>
    </lineage>
</organism>
<proteinExistence type="predicted"/>
<dbReference type="KEGG" id="lic:LIC_10177"/>
<dbReference type="HOGENOM" id="CLU_1872872_0_0_12"/>
<dbReference type="AlphaFoldDB" id="Q72VW8"/>
<dbReference type="Gene3D" id="3.30.2220.10">
    <property type="entry name" value="rbstp2171"/>
    <property type="match status" value="1"/>
</dbReference>
<evidence type="ECO:0000313" key="2">
    <source>
        <dbReference type="Proteomes" id="UP000007037"/>
    </source>
</evidence>
<gene>
    <name evidence="1" type="ordered locus">LIC_10177</name>
</gene>
<dbReference type="Proteomes" id="UP000007037">
    <property type="component" value="Chromosome I"/>
</dbReference>
<protein>
    <submittedName>
        <fullName evidence="1">Uncharacterized protein</fullName>
    </submittedName>
</protein>